<organism evidence="2 3">
    <name type="scientific">Sphingomonas donggukensis</name>
    <dbReference type="NCBI Taxonomy" id="2949093"/>
    <lineage>
        <taxon>Bacteria</taxon>
        <taxon>Pseudomonadati</taxon>
        <taxon>Pseudomonadota</taxon>
        <taxon>Alphaproteobacteria</taxon>
        <taxon>Sphingomonadales</taxon>
        <taxon>Sphingomonadaceae</taxon>
        <taxon>Sphingomonas</taxon>
    </lineage>
</organism>
<proteinExistence type="predicted"/>
<accession>A0ABY4TQ00</accession>
<sequence>MTEASRYATLPPDGTAYPWNTGPSGQGAEECGWCGRFIYRPAVPCSVVPIAGLEDIETAPGLGERCKYEAATRRGN</sequence>
<evidence type="ECO:0000256" key="1">
    <source>
        <dbReference type="SAM" id="MobiDB-lite"/>
    </source>
</evidence>
<dbReference type="RefSeq" id="WP_250748648.1">
    <property type="nucleotide sequence ID" value="NZ_CP098401.1"/>
</dbReference>
<gene>
    <name evidence="2" type="ORF">M9980_07715</name>
</gene>
<feature type="region of interest" description="Disordered" evidence="1">
    <location>
        <begin position="1"/>
        <end position="26"/>
    </location>
</feature>
<evidence type="ECO:0000313" key="3">
    <source>
        <dbReference type="Proteomes" id="UP001055580"/>
    </source>
</evidence>
<keyword evidence="3" id="KW-1185">Reference proteome</keyword>
<dbReference type="Proteomes" id="UP001055580">
    <property type="component" value="Chromosome"/>
</dbReference>
<evidence type="ECO:0000313" key="2">
    <source>
        <dbReference type="EMBL" id="URW74474.1"/>
    </source>
</evidence>
<reference evidence="2" key="1">
    <citation type="submission" date="2022-05" db="EMBL/GenBank/DDBJ databases">
        <title>Sphingomonas sp. strain RMG20 Genome sequencing and assembly.</title>
        <authorList>
            <person name="Kim I."/>
        </authorList>
    </citation>
    <scope>NUCLEOTIDE SEQUENCE</scope>
    <source>
        <strain evidence="2">RMG20</strain>
    </source>
</reference>
<name>A0ABY4TQ00_9SPHN</name>
<protein>
    <submittedName>
        <fullName evidence="2">Uncharacterized protein</fullName>
    </submittedName>
</protein>
<dbReference type="EMBL" id="CP098401">
    <property type="protein sequence ID" value="URW74474.1"/>
    <property type="molecule type" value="Genomic_DNA"/>
</dbReference>